<dbReference type="EMBL" id="VSRR010075444">
    <property type="protein sequence ID" value="MPC87745.1"/>
    <property type="molecule type" value="Genomic_DNA"/>
</dbReference>
<evidence type="ECO:0008006" key="4">
    <source>
        <dbReference type="Google" id="ProtNLM"/>
    </source>
</evidence>
<keyword evidence="3" id="KW-1185">Reference proteome</keyword>
<feature type="chain" id="PRO_5022974163" description="Secreted protein" evidence="1">
    <location>
        <begin position="26"/>
        <end position="78"/>
    </location>
</feature>
<evidence type="ECO:0000313" key="2">
    <source>
        <dbReference type="EMBL" id="MPC87745.1"/>
    </source>
</evidence>
<dbReference type="AlphaFoldDB" id="A0A5B7IYY0"/>
<feature type="signal peptide" evidence="1">
    <location>
        <begin position="1"/>
        <end position="25"/>
    </location>
</feature>
<proteinExistence type="predicted"/>
<name>A0A5B7IYY0_PORTR</name>
<accession>A0A5B7IYY0</accession>
<keyword evidence="1" id="KW-0732">Signal</keyword>
<comment type="caution">
    <text evidence="2">The sequence shown here is derived from an EMBL/GenBank/DDBJ whole genome shotgun (WGS) entry which is preliminary data.</text>
</comment>
<dbReference type="Proteomes" id="UP000324222">
    <property type="component" value="Unassembled WGS sequence"/>
</dbReference>
<gene>
    <name evidence="2" type="ORF">E2C01_082618</name>
</gene>
<organism evidence="2 3">
    <name type="scientific">Portunus trituberculatus</name>
    <name type="common">Swimming crab</name>
    <name type="synonym">Neptunus trituberculatus</name>
    <dbReference type="NCBI Taxonomy" id="210409"/>
    <lineage>
        <taxon>Eukaryota</taxon>
        <taxon>Metazoa</taxon>
        <taxon>Ecdysozoa</taxon>
        <taxon>Arthropoda</taxon>
        <taxon>Crustacea</taxon>
        <taxon>Multicrustacea</taxon>
        <taxon>Malacostraca</taxon>
        <taxon>Eumalacostraca</taxon>
        <taxon>Eucarida</taxon>
        <taxon>Decapoda</taxon>
        <taxon>Pleocyemata</taxon>
        <taxon>Brachyura</taxon>
        <taxon>Eubrachyura</taxon>
        <taxon>Portunoidea</taxon>
        <taxon>Portunidae</taxon>
        <taxon>Portuninae</taxon>
        <taxon>Portunus</taxon>
    </lineage>
</organism>
<protein>
    <recommendedName>
        <fullName evidence="4">Secreted protein</fullName>
    </recommendedName>
</protein>
<evidence type="ECO:0000313" key="3">
    <source>
        <dbReference type="Proteomes" id="UP000324222"/>
    </source>
</evidence>
<reference evidence="2 3" key="1">
    <citation type="submission" date="2019-05" db="EMBL/GenBank/DDBJ databases">
        <title>Another draft genome of Portunus trituberculatus and its Hox gene families provides insights of decapod evolution.</title>
        <authorList>
            <person name="Jeong J.-H."/>
            <person name="Song I."/>
            <person name="Kim S."/>
            <person name="Choi T."/>
            <person name="Kim D."/>
            <person name="Ryu S."/>
            <person name="Kim W."/>
        </authorList>
    </citation>
    <scope>NUCLEOTIDE SEQUENCE [LARGE SCALE GENOMIC DNA]</scope>
    <source>
        <tissue evidence="2">Muscle</tissue>
    </source>
</reference>
<evidence type="ECO:0000256" key="1">
    <source>
        <dbReference type="SAM" id="SignalP"/>
    </source>
</evidence>
<sequence length="78" mass="8964">MCLLLRTTALLLWLVLLCLRRCVEKETKERKREAEVKVGRVRGSMFCSSQYNPEAVVAGNTRNEDDHYKGDTCCRRSG</sequence>